<dbReference type="PANTHER" id="PTHR42785:SF1">
    <property type="entry name" value="DNA TOPOISOMERASE"/>
    <property type="match status" value="1"/>
</dbReference>
<name>E1SV88_FERBD</name>
<feature type="domain" description="DNA topoisomerase type IA zn finger" evidence="1">
    <location>
        <begin position="22"/>
        <end position="56"/>
    </location>
</feature>
<dbReference type="Proteomes" id="UP000006683">
    <property type="component" value="Chromosome"/>
</dbReference>
<dbReference type="AlphaFoldDB" id="E1SV88"/>
<organism evidence="2 3">
    <name type="scientific">Ferrimonas balearica (strain DSM 9799 / CCM 4581 / KCTC 23876 / PAT)</name>
    <dbReference type="NCBI Taxonomy" id="550540"/>
    <lineage>
        <taxon>Bacteria</taxon>
        <taxon>Pseudomonadati</taxon>
        <taxon>Pseudomonadota</taxon>
        <taxon>Gammaproteobacteria</taxon>
        <taxon>Alteromonadales</taxon>
        <taxon>Ferrimonadaceae</taxon>
        <taxon>Ferrimonas</taxon>
    </lineage>
</organism>
<reference evidence="2 3" key="1">
    <citation type="journal article" date="2010" name="Stand. Genomic Sci.">
        <title>Complete genome sequence of Ferrimonas balearica type strain (PAT).</title>
        <authorList>
            <person name="Nolan M."/>
            <person name="Sikorski J."/>
            <person name="Davenport K."/>
            <person name="Lucas S."/>
            <person name="Glavina Del Rio T."/>
            <person name="Tice H."/>
            <person name="Cheng J."/>
            <person name="Goodwin L."/>
            <person name="Pitluck S."/>
            <person name="Liolios K."/>
            <person name="Ivanova N."/>
            <person name="Mavromatis K."/>
            <person name="Ovchinnikova G."/>
            <person name="Pati A."/>
            <person name="Chen A."/>
            <person name="Palaniappan K."/>
            <person name="Land M."/>
            <person name="Hauser L."/>
            <person name="Chang Y."/>
            <person name="Jeffries C."/>
            <person name="Tapia R."/>
            <person name="Brettin T."/>
            <person name="Detter J."/>
            <person name="Han C."/>
            <person name="Yasawong M."/>
            <person name="Rohde M."/>
            <person name="Tindall B."/>
            <person name="Goker M."/>
            <person name="Woyke T."/>
            <person name="Bristow J."/>
            <person name="Eisen J."/>
            <person name="Markowitz V."/>
            <person name="Hugenholtz P."/>
            <person name="Kyrpides N."/>
            <person name="Klenk H."/>
            <person name="Lapidus A."/>
        </authorList>
    </citation>
    <scope>NUCLEOTIDE SEQUENCE [LARGE SCALE GENOMIC DNA]</scope>
    <source>
        <strain evidence="3">DSM 9799 / CCM 4581 / KCTC 23876 / PAT</strain>
    </source>
</reference>
<dbReference type="EMBL" id="CP002209">
    <property type="protein sequence ID" value="ADN74242.1"/>
    <property type="molecule type" value="Genomic_DNA"/>
</dbReference>
<dbReference type="OrthoDB" id="6412825at2"/>
<dbReference type="InterPro" id="IPR013498">
    <property type="entry name" value="Topo_IA_Znf"/>
</dbReference>
<dbReference type="GO" id="GO:0006265">
    <property type="term" value="P:DNA topological change"/>
    <property type="evidence" value="ECO:0007669"/>
    <property type="project" value="InterPro"/>
</dbReference>
<dbReference type="KEGG" id="fbl:Fbal_0028"/>
<dbReference type="SUPFAM" id="SSF57783">
    <property type="entry name" value="Zinc beta-ribbon"/>
    <property type="match status" value="3"/>
</dbReference>
<keyword evidence="3" id="KW-1185">Reference proteome</keyword>
<dbReference type="GeneID" id="67180271"/>
<dbReference type="PANTHER" id="PTHR42785">
    <property type="entry name" value="DNA TOPOISOMERASE, TYPE IA, CORE"/>
    <property type="match status" value="1"/>
</dbReference>
<accession>E1SV88</accession>
<feature type="domain" description="DNA topoisomerase type IA zn finger" evidence="1">
    <location>
        <begin position="112"/>
        <end position="150"/>
    </location>
</feature>
<dbReference type="Pfam" id="PF01396">
    <property type="entry name" value="Zn_ribbon_Top1"/>
    <property type="match status" value="3"/>
</dbReference>
<evidence type="ECO:0000313" key="3">
    <source>
        <dbReference type="Proteomes" id="UP000006683"/>
    </source>
</evidence>
<gene>
    <name evidence="2" type="ordered locus">Fbal_0028</name>
</gene>
<dbReference type="Gene3D" id="3.30.65.10">
    <property type="entry name" value="Bacterial Topoisomerase I, domain 1"/>
    <property type="match status" value="3"/>
</dbReference>
<dbReference type="RefSeq" id="WP_013343548.1">
    <property type="nucleotide sequence ID" value="NC_014541.1"/>
</dbReference>
<dbReference type="STRING" id="550540.Fbal_0028"/>
<dbReference type="HOGENOM" id="CLU_104661_0_0_6"/>
<sequence>MSKIDQQLFTTHEHALEREYGVCPECGSELAVRHGKHGAFLGCQSYPTCEYHRPLVEKTTVEAEILEGTECPLCGHPLALKSGRYGFYIGCSDFPQCHYIAKDEPETPATKVACPSCRSGELMERTNRFGKKFYACSGYPKCKYLLNFPPVAEPCPDCGWPLLVEKNVRGQRRWVCPQRSCKYQSETI</sequence>
<evidence type="ECO:0000259" key="1">
    <source>
        <dbReference type="Pfam" id="PF01396"/>
    </source>
</evidence>
<feature type="domain" description="DNA topoisomerase type IA zn finger" evidence="1">
    <location>
        <begin position="69"/>
        <end position="105"/>
    </location>
</feature>
<proteinExistence type="predicted"/>
<dbReference type="GO" id="GO:0003677">
    <property type="term" value="F:DNA binding"/>
    <property type="evidence" value="ECO:0007669"/>
    <property type="project" value="InterPro"/>
</dbReference>
<dbReference type="GO" id="GO:0005694">
    <property type="term" value="C:chromosome"/>
    <property type="evidence" value="ECO:0007669"/>
    <property type="project" value="InterPro"/>
</dbReference>
<protein>
    <submittedName>
        <fullName evidence="2">DNA topoisomerase type IA zn finger domain protein</fullName>
    </submittedName>
</protein>
<dbReference type="InterPro" id="IPR000380">
    <property type="entry name" value="Topo_IA"/>
</dbReference>
<dbReference type="GO" id="GO:0003917">
    <property type="term" value="F:DNA topoisomerase type I (single strand cut, ATP-independent) activity"/>
    <property type="evidence" value="ECO:0007669"/>
    <property type="project" value="InterPro"/>
</dbReference>
<dbReference type="eggNOG" id="COG0551">
    <property type="taxonomic scope" value="Bacteria"/>
</dbReference>
<evidence type="ECO:0000313" key="2">
    <source>
        <dbReference type="EMBL" id="ADN74242.1"/>
    </source>
</evidence>
<keyword evidence="2" id="KW-0413">Isomerase</keyword>